<feature type="coiled-coil region" evidence="1">
    <location>
        <begin position="20"/>
        <end position="47"/>
    </location>
</feature>
<keyword evidence="1" id="KW-0175">Coiled coil</keyword>
<proteinExistence type="predicted"/>
<sequence length="82" mass="9322">MRRAVSVGGRGDGKDFGLEEDELRERLERLRCEHRDLDAAIDALLARQGVDQLQVARMKRRKLLLKDEIAQVGDQLIPDIIA</sequence>
<dbReference type="AlphaFoldDB" id="A0A6J4SBC9"/>
<evidence type="ECO:0000256" key="1">
    <source>
        <dbReference type="SAM" id="Coils"/>
    </source>
</evidence>
<dbReference type="Pfam" id="PF04325">
    <property type="entry name" value="DUF465"/>
    <property type="match status" value="1"/>
</dbReference>
<reference evidence="2" key="1">
    <citation type="submission" date="2020-02" db="EMBL/GenBank/DDBJ databases">
        <authorList>
            <person name="Meier V. D."/>
        </authorList>
    </citation>
    <scope>NUCLEOTIDE SEQUENCE</scope>
    <source>
        <strain evidence="2">AVDCRST_MAG39</strain>
    </source>
</reference>
<dbReference type="InterPro" id="IPR038444">
    <property type="entry name" value="DUF465_sf"/>
</dbReference>
<name>A0A6J4SBC9_9SPHN</name>
<evidence type="ECO:0000313" key="2">
    <source>
        <dbReference type="EMBL" id="CAA9493849.1"/>
    </source>
</evidence>
<protein>
    <recommendedName>
        <fullName evidence="3">DUF465 domain-containing protein</fullName>
    </recommendedName>
</protein>
<dbReference type="Gene3D" id="6.10.280.50">
    <property type="match status" value="1"/>
</dbReference>
<gene>
    <name evidence="2" type="ORF">AVDCRST_MAG39-1008</name>
</gene>
<evidence type="ECO:0008006" key="3">
    <source>
        <dbReference type="Google" id="ProtNLM"/>
    </source>
</evidence>
<dbReference type="EMBL" id="CADCVW010000039">
    <property type="protein sequence ID" value="CAA9493849.1"/>
    <property type="molecule type" value="Genomic_DNA"/>
</dbReference>
<organism evidence="2">
    <name type="scientific">uncultured Sphingomonadaceae bacterium</name>
    <dbReference type="NCBI Taxonomy" id="169976"/>
    <lineage>
        <taxon>Bacteria</taxon>
        <taxon>Pseudomonadati</taxon>
        <taxon>Pseudomonadota</taxon>
        <taxon>Alphaproteobacteria</taxon>
        <taxon>Sphingomonadales</taxon>
        <taxon>Sphingomonadaceae</taxon>
        <taxon>environmental samples</taxon>
    </lineage>
</organism>
<dbReference type="InterPro" id="IPR007420">
    <property type="entry name" value="DUF465"/>
</dbReference>
<accession>A0A6J4SBC9</accession>